<reference evidence="1" key="1">
    <citation type="submission" date="2023-04" db="EMBL/GenBank/DDBJ databases">
        <title>Draft Genome sequencing of Naganishia species isolated from polar environments using Oxford Nanopore Technology.</title>
        <authorList>
            <person name="Leo P."/>
            <person name="Venkateswaran K."/>
        </authorList>
    </citation>
    <scope>NUCLEOTIDE SEQUENCE</scope>
    <source>
        <strain evidence="1">MNA-CCFEE 5262</strain>
    </source>
</reference>
<name>A0ACC2X5A8_9TREE</name>
<protein>
    <submittedName>
        <fullName evidence="1">Uncharacterized protein</fullName>
    </submittedName>
</protein>
<dbReference type="Proteomes" id="UP001230649">
    <property type="component" value="Unassembled WGS sequence"/>
</dbReference>
<gene>
    <name evidence="1" type="ORF">QFC20_000213</name>
</gene>
<comment type="caution">
    <text evidence="1">The sequence shown here is derived from an EMBL/GenBank/DDBJ whole genome shotgun (WGS) entry which is preliminary data.</text>
</comment>
<evidence type="ECO:0000313" key="1">
    <source>
        <dbReference type="EMBL" id="KAJ9117932.1"/>
    </source>
</evidence>
<organism evidence="1 2">
    <name type="scientific">Naganishia adeliensis</name>
    <dbReference type="NCBI Taxonomy" id="92952"/>
    <lineage>
        <taxon>Eukaryota</taxon>
        <taxon>Fungi</taxon>
        <taxon>Dikarya</taxon>
        <taxon>Basidiomycota</taxon>
        <taxon>Agaricomycotina</taxon>
        <taxon>Tremellomycetes</taxon>
        <taxon>Filobasidiales</taxon>
        <taxon>Filobasidiaceae</taxon>
        <taxon>Naganishia</taxon>
    </lineage>
</organism>
<dbReference type="EMBL" id="JASBWS010000001">
    <property type="protein sequence ID" value="KAJ9117932.1"/>
    <property type="molecule type" value="Genomic_DNA"/>
</dbReference>
<accession>A0ACC2X5A8</accession>
<keyword evidence="2" id="KW-1185">Reference proteome</keyword>
<evidence type="ECO:0000313" key="2">
    <source>
        <dbReference type="Proteomes" id="UP001230649"/>
    </source>
</evidence>
<sequence>MIQGDRPSIPIAVGILVGLAASFVQSLGLTIQRKSHLQNDSRPPAQQVKAHRRPLWLFGFAIFISSNLFGTIFQIGALPIVVLAPLGAVSLLWNAVLSRVLLGEHFSTSTLAGTLLIALGATLIAVFGVVPEGNHTLEELLTLFRRSGFVAYITLMCVSVAGVLLLSHILEYSIQRRHTHGPIHLLDDEADSYQDSLGSSNPSPSARSAIPFVERNRHDQSPGSPFPQVNREDRHVRIVLPSDAGSDDEHRAVNIQPKPHKSLILIGMSYGACSGTLSGLSLLFAKCGVELLVITFASGGKENQFKSIQSWILLAGLGITALAQLFYLNHSLRLAGPALICPLAFCFYNISSIFDGLVFYSQFSELSRLQISLVTCGIVVLLIGVWSVSAIEPTTGESGVHLGSWADEISEDECNVSEENRVPFTDEPEILLAGESAVDSAPATPVFRDQEQFSNVTWPKSARYQNPLALPSHLQGDPVRRHSLHTRYGTLIPELAPPGLPAGFSIGFNTSSPGFAIRSVHGHAPDVEQASIWGRRRRHSMDNKGRSTKRGGLSLDMDALRDLDQPISAGMSLRSAPPGSNAPSNSAAPATAFRDEGDNQSGDIPSSRRSSWTARFFRGKAHSSDHTA</sequence>
<proteinExistence type="predicted"/>